<gene>
    <name evidence="1" type="ORF">MIMGU_mgv1a018299mg</name>
</gene>
<reference evidence="1 2" key="1">
    <citation type="journal article" date="2013" name="Proc. Natl. Acad. Sci. U.S.A.">
        <title>Fine-scale variation in meiotic recombination in Mimulus inferred from population shotgun sequencing.</title>
        <authorList>
            <person name="Hellsten U."/>
            <person name="Wright K.M."/>
            <person name="Jenkins J."/>
            <person name="Shu S."/>
            <person name="Yuan Y."/>
            <person name="Wessler S.R."/>
            <person name="Schmutz J."/>
            <person name="Willis J.H."/>
            <person name="Rokhsar D.S."/>
        </authorList>
    </citation>
    <scope>NUCLEOTIDE SEQUENCE [LARGE SCALE GENOMIC DNA]</scope>
    <source>
        <strain evidence="2">cv. DUN x IM62</strain>
    </source>
</reference>
<dbReference type="EMBL" id="KI632098">
    <property type="protein sequence ID" value="EYU24986.1"/>
    <property type="molecule type" value="Genomic_DNA"/>
</dbReference>
<name>A0A022QAN7_ERYGU</name>
<dbReference type="STRING" id="4155.A0A022QAN7"/>
<evidence type="ECO:0000313" key="2">
    <source>
        <dbReference type="Proteomes" id="UP000030748"/>
    </source>
</evidence>
<protein>
    <submittedName>
        <fullName evidence="1">Uncharacterized protein</fullName>
    </submittedName>
</protein>
<evidence type="ECO:0000313" key="1">
    <source>
        <dbReference type="EMBL" id="EYU24986.1"/>
    </source>
</evidence>
<accession>A0A022QAN7</accession>
<organism evidence="1 2">
    <name type="scientific">Erythranthe guttata</name>
    <name type="common">Yellow monkey flower</name>
    <name type="synonym">Mimulus guttatus</name>
    <dbReference type="NCBI Taxonomy" id="4155"/>
    <lineage>
        <taxon>Eukaryota</taxon>
        <taxon>Viridiplantae</taxon>
        <taxon>Streptophyta</taxon>
        <taxon>Embryophyta</taxon>
        <taxon>Tracheophyta</taxon>
        <taxon>Spermatophyta</taxon>
        <taxon>Magnoliopsida</taxon>
        <taxon>eudicotyledons</taxon>
        <taxon>Gunneridae</taxon>
        <taxon>Pentapetalae</taxon>
        <taxon>asterids</taxon>
        <taxon>lamiids</taxon>
        <taxon>Lamiales</taxon>
        <taxon>Phrymaceae</taxon>
        <taxon>Erythranthe</taxon>
    </lineage>
</organism>
<sequence>MDLDYMDELLLEGCWLEANGSEVSNFDSSAPFSPFQPSFPWPALEPANHNTESSASPDKNVLIQVWVPVNGGGKRVLTTNNQPFSLDLNCPCLAHTEKYR</sequence>
<dbReference type="Proteomes" id="UP000030748">
    <property type="component" value="Unassembled WGS sequence"/>
</dbReference>
<proteinExistence type="predicted"/>
<keyword evidence="2" id="KW-1185">Reference proteome</keyword>
<dbReference type="AlphaFoldDB" id="A0A022QAN7"/>